<reference evidence="2 3" key="1">
    <citation type="journal article" date="2016" name="Nat. Commun.">
        <title>Thousands of microbial genomes shed light on interconnected biogeochemical processes in an aquifer system.</title>
        <authorList>
            <person name="Anantharaman K."/>
            <person name="Brown C.T."/>
            <person name="Hug L.A."/>
            <person name="Sharon I."/>
            <person name="Castelle C.J."/>
            <person name="Probst A.J."/>
            <person name="Thomas B.C."/>
            <person name="Singh A."/>
            <person name="Wilkins M.J."/>
            <person name="Karaoz U."/>
            <person name="Brodie E.L."/>
            <person name="Williams K.H."/>
            <person name="Hubbard S.S."/>
            <person name="Banfield J.F."/>
        </authorList>
    </citation>
    <scope>NUCLEOTIDE SEQUENCE [LARGE SCALE GENOMIC DNA]</scope>
</reference>
<evidence type="ECO:0000313" key="2">
    <source>
        <dbReference type="EMBL" id="OGN06456.1"/>
    </source>
</evidence>
<comment type="caution">
    <text evidence="2">The sequence shown here is derived from an EMBL/GenBank/DDBJ whole genome shotgun (WGS) entry which is preliminary data.</text>
</comment>
<name>A0A1F8F2I4_9BACT</name>
<dbReference type="PANTHER" id="PTHR34980">
    <property type="entry name" value="INNER MEMBRANE PROTEIN-RELATED-RELATED"/>
    <property type="match status" value="1"/>
</dbReference>
<proteinExistence type="predicted"/>
<evidence type="ECO:0008006" key="4">
    <source>
        <dbReference type="Google" id="ProtNLM"/>
    </source>
</evidence>
<dbReference type="EMBL" id="MGJM01000014">
    <property type="protein sequence ID" value="OGN06456.1"/>
    <property type="molecule type" value="Genomic_DNA"/>
</dbReference>
<feature type="transmembrane region" description="Helical" evidence="1">
    <location>
        <begin position="16"/>
        <end position="35"/>
    </location>
</feature>
<keyword evidence="1" id="KW-0472">Membrane</keyword>
<dbReference type="Pfam" id="PF05656">
    <property type="entry name" value="DUF805"/>
    <property type="match status" value="1"/>
</dbReference>
<organism evidence="2 3">
    <name type="scientific">Candidatus Yanofskybacteria bacterium RIFCSPHIGHO2_01_FULL_48_25b</name>
    <dbReference type="NCBI Taxonomy" id="1802672"/>
    <lineage>
        <taxon>Bacteria</taxon>
        <taxon>Candidatus Yanofskyibacteriota</taxon>
    </lineage>
</organism>
<keyword evidence="1" id="KW-1133">Transmembrane helix</keyword>
<dbReference type="GO" id="GO:0005886">
    <property type="term" value="C:plasma membrane"/>
    <property type="evidence" value="ECO:0007669"/>
    <property type="project" value="TreeGrafter"/>
</dbReference>
<keyword evidence="1" id="KW-0812">Transmembrane</keyword>
<dbReference type="AlphaFoldDB" id="A0A1F8F2I4"/>
<dbReference type="InterPro" id="IPR008523">
    <property type="entry name" value="DUF805"/>
</dbReference>
<evidence type="ECO:0000256" key="1">
    <source>
        <dbReference type="SAM" id="Phobius"/>
    </source>
</evidence>
<accession>A0A1F8F2I4</accession>
<protein>
    <recommendedName>
        <fullName evidence="4">DUF805 domain-containing protein</fullName>
    </recommendedName>
</protein>
<sequence>MNMKNPLNGRIGRRNFWTAYGFLLLAFLLFVYLVVIEFFTGFFFFLGWVSFIIVGSLLQVWRLHDTNRSGLYYLLTIIPFGIFYLFFLYSKKGDEGINRFGEKDSRMIFIKK</sequence>
<gene>
    <name evidence="2" type="ORF">A2669_01690</name>
</gene>
<dbReference type="Proteomes" id="UP000177605">
    <property type="component" value="Unassembled WGS sequence"/>
</dbReference>
<feature type="transmembrane region" description="Helical" evidence="1">
    <location>
        <begin position="70"/>
        <end position="89"/>
    </location>
</feature>
<evidence type="ECO:0000313" key="3">
    <source>
        <dbReference type="Proteomes" id="UP000177605"/>
    </source>
</evidence>